<evidence type="ECO:0000256" key="3">
    <source>
        <dbReference type="ARBA" id="ARBA00022695"/>
    </source>
</evidence>
<dbReference type="SUPFAM" id="SSF52374">
    <property type="entry name" value="Nucleotidylyl transferase"/>
    <property type="match status" value="1"/>
</dbReference>
<feature type="binding site" evidence="9">
    <location>
        <position position="98"/>
    </location>
    <ligand>
        <name>ATP</name>
        <dbReference type="ChEBI" id="CHEBI:30616"/>
    </ligand>
</feature>
<dbReference type="EMBL" id="LGKN01000009">
    <property type="protein sequence ID" value="KPL86319.1"/>
    <property type="molecule type" value="Genomic_DNA"/>
</dbReference>
<comment type="function">
    <text evidence="9">Reversibly transfers an adenylyl group from ATP to 4'-phosphopantetheine, yielding dephospho-CoA (dPCoA) and pyrophosphate.</text>
</comment>
<feature type="binding site" evidence="9">
    <location>
        <begin position="123"/>
        <end position="129"/>
    </location>
    <ligand>
        <name>ATP</name>
        <dbReference type="ChEBI" id="CHEBI:30616"/>
    </ligand>
</feature>
<evidence type="ECO:0000256" key="9">
    <source>
        <dbReference type="HAMAP-Rule" id="MF_00151"/>
    </source>
</evidence>
<evidence type="ECO:0000256" key="1">
    <source>
        <dbReference type="ARBA" id="ARBA00022490"/>
    </source>
</evidence>
<keyword evidence="1 9" id="KW-0963">Cytoplasm</keyword>
<dbReference type="InterPro" id="IPR001980">
    <property type="entry name" value="PPAT"/>
</dbReference>
<feature type="binding site" evidence="9">
    <location>
        <position position="73"/>
    </location>
    <ligand>
        <name>substrate</name>
    </ligand>
</feature>
<evidence type="ECO:0000256" key="6">
    <source>
        <dbReference type="ARBA" id="ARBA00022842"/>
    </source>
</evidence>
<comment type="cofactor">
    <cofactor evidence="9">
        <name>Mg(2+)</name>
        <dbReference type="ChEBI" id="CHEBI:18420"/>
    </cofactor>
</comment>
<organism evidence="11 13">
    <name type="scientific">Ardenticatena maritima</name>
    <dbReference type="NCBI Taxonomy" id="872965"/>
    <lineage>
        <taxon>Bacteria</taxon>
        <taxon>Bacillati</taxon>
        <taxon>Chloroflexota</taxon>
        <taxon>Ardenticatenia</taxon>
        <taxon>Ardenticatenales</taxon>
        <taxon>Ardenticatenaceae</taxon>
        <taxon>Ardenticatena</taxon>
    </lineage>
</organism>
<dbReference type="EMBL" id="BBZA01000034">
    <property type="protein sequence ID" value="GAP62160.1"/>
    <property type="molecule type" value="Genomic_DNA"/>
</dbReference>
<dbReference type="CDD" id="cd02163">
    <property type="entry name" value="PPAT"/>
    <property type="match status" value="1"/>
</dbReference>
<feature type="binding site" evidence="9">
    <location>
        <position position="87"/>
    </location>
    <ligand>
        <name>substrate</name>
    </ligand>
</feature>
<dbReference type="RefSeq" id="WP_054492080.1">
    <property type="nucleotide sequence ID" value="NZ_BBZA01000034.1"/>
</dbReference>
<comment type="caution">
    <text evidence="11">The sequence shown here is derived from an EMBL/GenBank/DDBJ whole genome shotgun (WGS) entry which is preliminary data.</text>
</comment>
<evidence type="ECO:0000313" key="13">
    <source>
        <dbReference type="Proteomes" id="UP000037784"/>
    </source>
</evidence>
<dbReference type="GO" id="GO:0004595">
    <property type="term" value="F:pantetheine-phosphate adenylyltransferase activity"/>
    <property type="evidence" value="ECO:0007669"/>
    <property type="project" value="UniProtKB-UniRule"/>
</dbReference>
<comment type="subcellular location">
    <subcellularLocation>
        <location evidence="9">Cytoplasm</location>
    </subcellularLocation>
</comment>
<keyword evidence="4 9" id="KW-0547">Nucleotide-binding</keyword>
<dbReference type="NCBIfam" id="TIGR00125">
    <property type="entry name" value="cyt_tran_rel"/>
    <property type="match status" value="1"/>
</dbReference>
<feature type="domain" description="Cytidyltransferase-like" evidence="10">
    <location>
        <begin position="5"/>
        <end position="132"/>
    </location>
</feature>
<comment type="caution">
    <text evidence="9">Lacks conserved residue(s) required for the propagation of feature annotation.</text>
</comment>
<keyword evidence="13" id="KW-1185">Reference proteome</keyword>
<dbReference type="InterPro" id="IPR004821">
    <property type="entry name" value="Cyt_trans-like"/>
</dbReference>
<keyword evidence="7 9" id="KW-0173">Coenzyme A biosynthesis</keyword>
<reference evidence="13" key="3">
    <citation type="submission" date="2015-08" db="EMBL/GenBank/DDBJ databases">
        <title>Draft Genome Sequence of a Heterotrophic Facultative Anaerobic Bacterium Ardenticatena maritima Strain 110S.</title>
        <authorList>
            <person name="Kawaichi S."/>
            <person name="Yoshida T."/>
            <person name="Sako Y."/>
            <person name="Nakamura R."/>
        </authorList>
    </citation>
    <scope>NUCLEOTIDE SEQUENCE [LARGE SCALE GENOMIC DNA]</scope>
    <source>
        <strain evidence="13">110S</strain>
    </source>
</reference>
<sequence>MTKVFYPGAFDPITNGQIDIAMRAAKLFDEVVVGVYARPNRKVLFSAEERVDMAQQTFKNVANITVVAYDGLTVEFARQIGAHAIVRGLRVVSDFEHEFQMALMNRQLAPDIDFVCLMTNIEHTYLSSGIVKEVALLGGDVSEFVPPHVAERLYARIRELGDNGDDSVEVVSIRNT</sequence>
<dbReference type="UniPathway" id="UPA00241">
    <property type="reaction ID" value="UER00355"/>
</dbReference>
<reference evidence="12 14" key="2">
    <citation type="submission" date="2015-07" db="EMBL/GenBank/DDBJ databases">
        <title>Whole genome sequence of Ardenticatena maritima DSM 23922.</title>
        <authorList>
            <person name="Hemp J."/>
            <person name="Ward L.M."/>
            <person name="Pace L.A."/>
            <person name="Fischer W.W."/>
        </authorList>
    </citation>
    <scope>NUCLEOTIDE SEQUENCE [LARGE SCALE GENOMIC DNA]</scope>
    <source>
        <strain evidence="12 14">110S</strain>
    </source>
</reference>
<feature type="binding site" evidence="9">
    <location>
        <begin position="88"/>
        <end position="90"/>
    </location>
    <ligand>
        <name>ATP</name>
        <dbReference type="ChEBI" id="CHEBI:30616"/>
    </ligand>
</feature>
<dbReference type="FunCoup" id="A0A0M9UBS3">
    <property type="interactions" value="425"/>
</dbReference>
<comment type="catalytic activity">
    <reaction evidence="8 9">
        <text>(R)-4'-phosphopantetheine + ATP + H(+) = 3'-dephospho-CoA + diphosphate</text>
        <dbReference type="Rhea" id="RHEA:19801"/>
        <dbReference type="ChEBI" id="CHEBI:15378"/>
        <dbReference type="ChEBI" id="CHEBI:30616"/>
        <dbReference type="ChEBI" id="CHEBI:33019"/>
        <dbReference type="ChEBI" id="CHEBI:57328"/>
        <dbReference type="ChEBI" id="CHEBI:61723"/>
        <dbReference type="EC" id="2.7.7.3"/>
    </reaction>
</comment>
<evidence type="ECO:0000256" key="4">
    <source>
        <dbReference type="ARBA" id="ARBA00022741"/>
    </source>
</evidence>
<evidence type="ECO:0000256" key="2">
    <source>
        <dbReference type="ARBA" id="ARBA00022679"/>
    </source>
</evidence>
<dbReference type="STRING" id="872965.SE16_13395"/>
<comment type="similarity">
    <text evidence="9">Belongs to the bacterial CoaD family.</text>
</comment>
<comment type="subunit">
    <text evidence="9">Homohexamer.</text>
</comment>
<dbReference type="NCBIfam" id="TIGR01510">
    <property type="entry name" value="coaD_prev_kdtB"/>
    <property type="match status" value="1"/>
</dbReference>
<dbReference type="InParanoid" id="A0A0M9UBS3"/>
<accession>A0A0M9UBS3</accession>
<dbReference type="AlphaFoldDB" id="A0A0M9UBS3"/>
<evidence type="ECO:0000256" key="8">
    <source>
        <dbReference type="ARBA" id="ARBA00029346"/>
    </source>
</evidence>
<evidence type="ECO:0000256" key="7">
    <source>
        <dbReference type="ARBA" id="ARBA00022993"/>
    </source>
</evidence>
<gene>
    <name evidence="9 12" type="primary">coaD</name>
    <name evidence="11" type="ORF">ARMA_0583</name>
    <name evidence="12" type="ORF">SE16_13395</name>
</gene>
<dbReference type="HAMAP" id="MF_00151">
    <property type="entry name" value="PPAT_bact"/>
    <property type="match status" value="1"/>
</dbReference>
<dbReference type="Pfam" id="PF01467">
    <property type="entry name" value="CTP_transf_like"/>
    <property type="match status" value="1"/>
</dbReference>
<reference evidence="11 13" key="1">
    <citation type="journal article" date="2015" name="Genome Announc.">
        <title>Draft Genome Sequence of a Heterotrophic Facultative Anaerobic Thermophilic Bacterium, Ardenticatena maritima Strain 110ST.</title>
        <authorList>
            <person name="Kawaichi S."/>
            <person name="Yoshida T."/>
            <person name="Sako Y."/>
            <person name="Nakamura R."/>
        </authorList>
    </citation>
    <scope>NUCLEOTIDE SEQUENCE [LARGE SCALE GENOMIC DNA]</scope>
    <source>
        <strain evidence="11 13">110S</strain>
    </source>
</reference>
<protein>
    <recommendedName>
        <fullName evidence="9">Phosphopantetheine adenylyltransferase</fullName>
        <ecNumber evidence="9">2.7.7.3</ecNumber>
    </recommendedName>
    <alternativeName>
        <fullName evidence="9">Dephospho-CoA pyrophosphorylase</fullName>
    </alternativeName>
    <alternativeName>
        <fullName evidence="9">Pantetheine-phosphate adenylyltransferase</fullName>
        <shortName evidence="9">PPAT</shortName>
    </alternativeName>
</protein>
<dbReference type="Proteomes" id="UP000050502">
    <property type="component" value="Unassembled WGS sequence"/>
</dbReference>
<proteinExistence type="inferred from homology"/>
<dbReference type="PRINTS" id="PR01020">
    <property type="entry name" value="LPSBIOSNTHSS"/>
</dbReference>
<keyword evidence="2 9" id="KW-0808">Transferase</keyword>
<keyword evidence="6 9" id="KW-0460">Magnesium</keyword>
<evidence type="ECO:0000256" key="5">
    <source>
        <dbReference type="ARBA" id="ARBA00022840"/>
    </source>
</evidence>
<name>A0A0M9UBS3_9CHLR</name>
<dbReference type="EC" id="2.7.7.3" evidence="9"/>
<dbReference type="OrthoDB" id="9806661at2"/>
<keyword evidence="3 9" id="KW-0548">Nucleotidyltransferase</keyword>
<evidence type="ECO:0000313" key="12">
    <source>
        <dbReference type="EMBL" id="KPL86319.1"/>
    </source>
</evidence>
<dbReference type="PANTHER" id="PTHR21342">
    <property type="entry name" value="PHOSPHOPANTETHEINE ADENYLYLTRANSFERASE"/>
    <property type="match status" value="1"/>
</dbReference>
<dbReference type="GO" id="GO:0015937">
    <property type="term" value="P:coenzyme A biosynthetic process"/>
    <property type="evidence" value="ECO:0007669"/>
    <property type="project" value="UniProtKB-UniRule"/>
</dbReference>
<keyword evidence="5 9" id="KW-0067">ATP-binding</keyword>
<dbReference type="InterPro" id="IPR014729">
    <property type="entry name" value="Rossmann-like_a/b/a_fold"/>
</dbReference>
<dbReference type="Gene3D" id="3.40.50.620">
    <property type="entry name" value="HUPs"/>
    <property type="match status" value="1"/>
</dbReference>
<dbReference type="GO" id="GO:0005737">
    <property type="term" value="C:cytoplasm"/>
    <property type="evidence" value="ECO:0007669"/>
    <property type="project" value="UniProtKB-SubCell"/>
</dbReference>
<dbReference type="GO" id="GO:0005524">
    <property type="term" value="F:ATP binding"/>
    <property type="evidence" value="ECO:0007669"/>
    <property type="project" value="UniProtKB-KW"/>
</dbReference>
<evidence type="ECO:0000313" key="14">
    <source>
        <dbReference type="Proteomes" id="UP000050502"/>
    </source>
</evidence>
<evidence type="ECO:0000259" key="10">
    <source>
        <dbReference type="Pfam" id="PF01467"/>
    </source>
</evidence>
<dbReference type="PANTHER" id="PTHR21342:SF1">
    <property type="entry name" value="PHOSPHOPANTETHEINE ADENYLYLTRANSFERASE"/>
    <property type="match status" value="1"/>
</dbReference>
<comment type="pathway">
    <text evidence="9">Cofactor biosynthesis; coenzyme A biosynthesis; CoA from (R)-pantothenate: step 4/5.</text>
</comment>
<evidence type="ECO:0000313" key="11">
    <source>
        <dbReference type="EMBL" id="GAP62160.1"/>
    </source>
</evidence>
<dbReference type="PATRIC" id="fig|872965.6.peg.2318"/>
<dbReference type="Proteomes" id="UP000037784">
    <property type="component" value="Unassembled WGS sequence"/>
</dbReference>